<evidence type="ECO:0000313" key="7">
    <source>
        <dbReference type="EMBL" id="RKP10283.1"/>
    </source>
</evidence>
<gene>
    <name evidence="7" type="ORF">THASP1DRAFT_21976</name>
</gene>
<accession>A0A4P9XVI8</accession>
<dbReference type="CDD" id="cd06467">
    <property type="entry name" value="p23_NUDC_like"/>
    <property type="match status" value="1"/>
</dbReference>
<dbReference type="GO" id="GO:0005634">
    <property type="term" value="C:nucleus"/>
    <property type="evidence" value="ECO:0007669"/>
    <property type="project" value="UniProtKB-SubCell"/>
</dbReference>
<dbReference type="PANTHER" id="PTHR21664">
    <property type="entry name" value="CHRONIC MYELOGENOUS LEUKEMIA TUMOR ANTIGEN 66"/>
    <property type="match status" value="1"/>
</dbReference>
<dbReference type="STRING" id="78915.A0A4P9XVI8"/>
<evidence type="ECO:0000259" key="6">
    <source>
        <dbReference type="PROSITE" id="PS51203"/>
    </source>
</evidence>
<dbReference type="Proteomes" id="UP000271241">
    <property type="component" value="Unassembled WGS sequence"/>
</dbReference>
<dbReference type="EMBL" id="KZ992460">
    <property type="protein sequence ID" value="RKP10283.1"/>
    <property type="molecule type" value="Genomic_DNA"/>
</dbReference>
<dbReference type="Pfam" id="PF04969">
    <property type="entry name" value="CS"/>
    <property type="match status" value="1"/>
</dbReference>
<proteinExistence type="predicted"/>
<feature type="domain" description="CS" evidence="6">
    <location>
        <begin position="234"/>
        <end position="332"/>
    </location>
</feature>
<dbReference type="GO" id="GO:0005737">
    <property type="term" value="C:cytoplasm"/>
    <property type="evidence" value="ECO:0007669"/>
    <property type="project" value="UniProtKB-SubCell"/>
</dbReference>
<keyword evidence="4" id="KW-0963">Cytoplasm</keyword>
<evidence type="ECO:0000256" key="2">
    <source>
        <dbReference type="ARBA" id="ARBA00004496"/>
    </source>
</evidence>
<organism evidence="7 8">
    <name type="scientific">Thamnocephalis sphaerospora</name>
    <dbReference type="NCBI Taxonomy" id="78915"/>
    <lineage>
        <taxon>Eukaryota</taxon>
        <taxon>Fungi</taxon>
        <taxon>Fungi incertae sedis</taxon>
        <taxon>Zoopagomycota</taxon>
        <taxon>Zoopagomycotina</taxon>
        <taxon>Zoopagomycetes</taxon>
        <taxon>Zoopagales</taxon>
        <taxon>Sigmoideomycetaceae</taxon>
        <taxon>Thamnocephalis</taxon>
    </lineage>
</organism>
<name>A0A4P9XVI8_9FUNG</name>
<dbReference type="OrthoDB" id="428655at2759"/>
<dbReference type="AlphaFoldDB" id="A0A4P9XVI8"/>
<sequence length="584" mass="62718">MAVRTRVDAEGKPTAALQELFKLPTSEGSVMDVDASEVGTENAGKHVRKSTRILQYPSVASAGPYLAVADGSGMLFLLRWLGDEQAPPTVIGHWTHQPEATCMAAGGQPCSVLDMASTTDGDLLLLLQDTKRPLSSDVESGAVAPTTTFRVSLVRIPVEVSEDGAVACELVHQVEARDPPYYAYFEPDTADAYVLGGRAAFAPVVSPTAPANAEDAMQLDVVPPTAAAATAESLPPAPYTWTQTDDGDLTVCYMLSAPVHTSQIRCSFTASTLTLAIEDGPADAPHALERRFYESVLPDECLWTLESGRLLTLHLQKGGKAAGGPIRWQHVFAEDDGVLETLDSSILVEIRDRLAKYTVDTSNSEEKTQAELVTAAATGLERQLEAEDEEGEAAVFARILCTPAVAQVTHRAATSGQDWLAASFRERVCLNAPSGESVVPASSMTRPSIPRLPAVCLRRDVDGLVYELGAGEQQAFHARHAATFDAFGFVQASKRDRRFITFGTRAHHVAVTELRRRTYVYQRAPTRRSAYAQQLVLDLADDYTDILGVQAVVTTAGGDEGLLLLTEMGLHVMTLAEPDVGGAR</sequence>
<evidence type="ECO:0000256" key="5">
    <source>
        <dbReference type="ARBA" id="ARBA00023242"/>
    </source>
</evidence>
<comment type="subcellular location">
    <subcellularLocation>
        <location evidence="2">Cytoplasm</location>
    </subcellularLocation>
    <subcellularLocation>
        <location evidence="1">Nucleus</location>
    </subcellularLocation>
</comment>
<dbReference type="Gene3D" id="2.60.40.790">
    <property type="match status" value="1"/>
</dbReference>
<dbReference type="InterPro" id="IPR007052">
    <property type="entry name" value="CS_dom"/>
</dbReference>
<dbReference type="SUPFAM" id="SSF49764">
    <property type="entry name" value="HSP20-like chaperones"/>
    <property type="match status" value="1"/>
</dbReference>
<dbReference type="PANTHER" id="PTHR21664:SF1">
    <property type="entry name" value="NUDC DOMAIN-CONTAINING PROTEIN 1"/>
    <property type="match status" value="1"/>
</dbReference>
<reference evidence="8" key="1">
    <citation type="journal article" date="2018" name="Nat. Microbiol.">
        <title>Leveraging single-cell genomics to expand the fungal tree of life.</title>
        <authorList>
            <person name="Ahrendt S.R."/>
            <person name="Quandt C.A."/>
            <person name="Ciobanu D."/>
            <person name="Clum A."/>
            <person name="Salamov A."/>
            <person name="Andreopoulos B."/>
            <person name="Cheng J.F."/>
            <person name="Woyke T."/>
            <person name="Pelin A."/>
            <person name="Henrissat B."/>
            <person name="Reynolds N.K."/>
            <person name="Benny G.L."/>
            <person name="Smith M.E."/>
            <person name="James T.Y."/>
            <person name="Grigoriev I.V."/>
        </authorList>
    </citation>
    <scope>NUCLEOTIDE SEQUENCE [LARGE SCALE GENOMIC DNA]</scope>
    <source>
        <strain evidence="8">RSA 1356</strain>
    </source>
</reference>
<dbReference type="PROSITE" id="PS51203">
    <property type="entry name" value="CS"/>
    <property type="match status" value="1"/>
</dbReference>
<protein>
    <recommendedName>
        <fullName evidence="3">NudC domain-containing protein 1</fullName>
    </recommendedName>
</protein>
<dbReference type="InterPro" id="IPR037895">
    <property type="entry name" value="NUDCD1"/>
</dbReference>
<keyword evidence="8" id="KW-1185">Reference proteome</keyword>
<evidence type="ECO:0000313" key="8">
    <source>
        <dbReference type="Proteomes" id="UP000271241"/>
    </source>
</evidence>
<keyword evidence="5" id="KW-0539">Nucleus</keyword>
<evidence type="ECO:0000256" key="4">
    <source>
        <dbReference type="ARBA" id="ARBA00022490"/>
    </source>
</evidence>
<evidence type="ECO:0000256" key="1">
    <source>
        <dbReference type="ARBA" id="ARBA00004123"/>
    </source>
</evidence>
<dbReference type="InterPro" id="IPR008978">
    <property type="entry name" value="HSP20-like_chaperone"/>
</dbReference>
<evidence type="ECO:0000256" key="3">
    <source>
        <dbReference type="ARBA" id="ARBA00018915"/>
    </source>
</evidence>